<dbReference type="PANTHER" id="PTHR39173">
    <property type="entry name" value="ACETYLTRANSFERASE"/>
    <property type="match status" value="1"/>
</dbReference>
<proteinExistence type="predicted"/>
<dbReference type="Pfam" id="PF13302">
    <property type="entry name" value="Acetyltransf_3"/>
    <property type="match status" value="1"/>
</dbReference>
<dbReference type="PANTHER" id="PTHR39173:SF1">
    <property type="entry name" value="ACETYLTRANSFERASE"/>
    <property type="match status" value="1"/>
</dbReference>
<feature type="domain" description="N-acetyltransferase" evidence="1">
    <location>
        <begin position="38"/>
        <end position="180"/>
    </location>
</feature>
<dbReference type="InterPro" id="IPR000182">
    <property type="entry name" value="GNAT_dom"/>
</dbReference>
<dbReference type="InterPro" id="IPR016181">
    <property type="entry name" value="Acyl_CoA_acyltransferase"/>
</dbReference>
<dbReference type="SUPFAM" id="SSF55729">
    <property type="entry name" value="Acyl-CoA N-acyltransferases (Nat)"/>
    <property type="match status" value="1"/>
</dbReference>
<accession>A0A8J3YDW8</accession>
<evidence type="ECO:0000313" key="3">
    <source>
        <dbReference type="Proteomes" id="UP000619260"/>
    </source>
</evidence>
<evidence type="ECO:0000259" key="1">
    <source>
        <dbReference type="PROSITE" id="PS51186"/>
    </source>
</evidence>
<dbReference type="Gene3D" id="3.40.630.30">
    <property type="match status" value="1"/>
</dbReference>
<name>A0A8J3YDW8_9ACTN</name>
<sequence>MTALVLPAVEFHASFLGAMAEFQAEGRGSADDLTMIGDEIREHAPLWTSPDAFRGYVLGLRAQALEETPRPEWMVPDTTLWWVDGVVYLGRVSIRHRLSERLRLVGGHIGYDVRPSARRRGHATAMLRAALPVARGLGIDSALVTCDVTNVASRRVIEANGGVLEDEREGTLRYWVSTSPR</sequence>
<dbReference type="EMBL" id="BOPF01000002">
    <property type="protein sequence ID" value="GIJ43279.1"/>
    <property type="molecule type" value="Genomic_DNA"/>
</dbReference>
<comment type="caution">
    <text evidence="2">The sequence shown here is derived from an EMBL/GenBank/DDBJ whole genome shotgun (WGS) entry which is preliminary data.</text>
</comment>
<dbReference type="Proteomes" id="UP000619260">
    <property type="component" value="Unassembled WGS sequence"/>
</dbReference>
<dbReference type="PROSITE" id="PS51186">
    <property type="entry name" value="GNAT"/>
    <property type="match status" value="1"/>
</dbReference>
<evidence type="ECO:0000313" key="2">
    <source>
        <dbReference type="EMBL" id="GIJ43279.1"/>
    </source>
</evidence>
<gene>
    <name evidence="2" type="ORF">Val02_01650</name>
</gene>
<dbReference type="RefSeq" id="WP_203896881.1">
    <property type="nucleotide sequence ID" value="NZ_BOPF01000002.1"/>
</dbReference>
<keyword evidence="3" id="KW-1185">Reference proteome</keyword>
<dbReference type="GO" id="GO:0016747">
    <property type="term" value="F:acyltransferase activity, transferring groups other than amino-acyl groups"/>
    <property type="evidence" value="ECO:0007669"/>
    <property type="project" value="InterPro"/>
</dbReference>
<dbReference type="AlphaFoldDB" id="A0A8J3YDW8"/>
<protein>
    <recommendedName>
        <fullName evidence="1">N-acetyltransferase domain-containing protein</fullName>
    </recommendedName>
</protein>
<reference evidence="2" key="1">
    <citation type="submission" date="2021-01" db="EMBL/GenBank/DDBJ databases">
        <title>Whole genome shotgun sequence of Virgisporangium aliadipatigenens NBRC 105644.</title>
        <authorList>
            <person name="Komaki H."/>
            <person name="Tamura T."/>
        </authorList>
    </citation>
    <scope>NUCLEOTIDE SEQUENCE</scope>
    <source>
        <strain evidence="2">NBRC 105644</strain>
    </source>
</reference>
<organism evidence="2 3">
    <name type="scientific">Virgisporangium aliadipatigenens</name>
    <dbReference type="NCBI Taxonomy" id="741659"/>
    <lineage>
        <taxon>Bacteria</taxon>
        <taxon>Bacillati</taxon>
        <taxon>Actinomycetota</taxon>
        <taxon>Actinomycetes</taxon>
        <taxon>Micromonosporales</taxon>
        <taxon>Micromonosporaceae</taxon>
        <taxon>Virgisporangium</taxon>
    </lineage>
</organism>